<dbReference type="Pfam" id="PF20240">
    <property type="entry name" value="DUF6597"/>
    <property type="match status" value="1"/>
</dbReference>
<evidence type="ECO:0000313" key="5">
    <source>
        <dbReference type="EMBL" id="MFC7380688.1"/>
    </source>
</evidence>
<accession>A0ABW2NVY2</accession>
<keyword evidence="1" id="KW-0805">Transcription regulation</keyword>
<feature type="domain" description="HTH araC/xylS-type" evidence="4">
    <location>
        <begin position="159"/>
        <end position="276"/>
    </location>
</feature>
<evidence type="ECO:0000256" key="3">
    <source>
        <dbReference type="ARBA" id="ARBA00023163"/>
    </source>
</evidence>
<keyword evidence="6" id="KW-1185">Reference proteome</keyword>
<dbReference type="InterPro" id="IPR009057">
    <property type="entry name" value="Homeodomain-like_sf"/>
</dbReference>
<dbReference type="PANTHER" id="PTHR46796:SF15">
    <property type="entry name" value="BLL1074 PROTEIN"/>
    <property type="match status" value="1"/>
</dbReference>
<evidence type="ECO:0000256" key="1">
    <source>
        <dbReference type="ARBA" id="ARBA00023015"/>
    </source>
</evidence>
<dbReference type="PANTHER" id="PTHR46796">
    <property type="entry name" value="HTH-TYPE TRANSCRIPTIONAL ACTIVATOR RHAS-RELATED"/>
    <property type="match status" value="1"/>
</dbReference>
<protein>
    <submittedName>
        <fullName evidence="5">Helix-turn-helix domain-containing protein</fullName>
    </submittedName>
</protein>
<name>A0ABW2NVY2_9ACTN</name>
<dbReference type="InterPro" id="IPR018060">
    <property type="entry name" value="HTH_AraC"/>
</dbReference>
<dbReference type="PROSITE" id="PS01124">
    <property type="entry name" value="HTH_ARAC_FAMILY_2"/>
    <property type="match status" value="1"/>
</dbReference>
<sequence>MEMVEGRPASALRPLIGHYHGYRELDGTPGRHRGLPSPYLTLIVTLDEPLVVEAHPDPAQSPGRYETLVGGLHTTPALIANGGRQAGVQVALSPLGARALFGLPAGALRNLDVDAAMVLGHAAHELHERLNAAPSWERRFAILDELLLRRADLGRDVPAEVARAFRLLMSTGGAMTVAELAREVGWSARHLSARFTTETGLGPKAAARVIRFDRARRQLQRIGAARGSAGSAQGPAGEGLAGLAEVAAEYGYYDQAHLAREFRELAGCPPSRWLTEEFRFVQASGTAPAPDSTA</sequence>
<comment type="caution">
    <text evidence="5">The sequence shown here is derived from an EMBL/GenBank/DDBJ whole genome shotgun (WGS) entry which is preliminary data.</text>
</comment>
<proteinExistence type="predicted"/>
<reference evidence="6" key="1">
    <citation type="journal article" date="2019" name="Int. J. Syst. Evol. Microbiol.">
        <title>The Global Catalogue of Microorganisms (GCM) 10K type strain sequencing project: providing services to taxonomists for standard genome sequencing and annotation.</title>
        <authorList>
            <consortium name="The Broad Institute Genomics Platform"/>
            <consortium name="The Broad Institute Genome Sequencing Center for Infectious Disease"/>
            <person name="Wu L."/>
            <person name="Ma J."/>
        </authorList>
    </citation>
    <scope>NUCLEOTIDE SEQUENCE [LARGE SCALE GENOMIC DNA]</scope>
    <source>
        <strain evidence="6">CECT 7649</strain>
    </source>
</reference>
<keyword evidence="3" id="KW-0804">Transcription</keyword>
<evidence type="ECO:0000256" key="2">
    <source>
        <dbReference type="ARBA" id="ARBA00023125"/>
    </source>
</evidence>
<dbReference type="RefSeq" id="WP_380823719.1">
    <property type="nucleotide sequence ID" value="NZ_JBHTCG010000001.1"/>
</dbReference>
<dbReference type="Proteomes" id="UP001596496">
    <property type="component" value="Unassembled WGS sequence"/>
</dbReference>
<organism evidence="5 6">
    <name type="scientific">Sphaerisporangium rhizosphaerae</name>
    <dbReference type="NCBI Taxonomy" id="2269375"/>
    <lineage>
        <taxon>Bacteria</taxon>
        <taxon>Bacillati</taxon>
        <taxon>Actinomycetota</taxon>
        <taxon>Actinomycetes</taxon>
        <taxon>Streptosporangiales</taxon>
        <taxon>Streptosporangiaceae</taxon>
        <taxon>Sphaerisporangium</taxon>
    </lineage>
</organism>
<dbReference type="SUPFAM" id="SSF46689">
    <property type="entry name" value="Homeodomain-like"/>
    <property type="match status" value="1"/>
</dbReference>
<evidence type="ECO:0000259" key="4">
    <source>
        <dbReference type="PROSITE" id="PS01124"/>
    </source>
</evidence>
<keyword evidence="2" id="KW-0238">DNA-binding</keyword>
<dbReference type="Gene3D" id="1.10.10.60">
    <property type="entry name" value="Homeodomain-like"/>
    <property type="match status" value="1"/>
</dbReference>
<dbReference type="SMART" id="SM00342">
    <property type="entry name" value="HTH_ARAC"/>
    <property type="match status" value="1"/>
</dbReference>
<dbReference type="EMBL" id="JBHTCG010000001">
    <property type="protein sequence ID" value="MFC7380688.1"/>
    <property type="molecule type" value="Genomic_DNA"/>
</dbReference>
<gene>
    <name evidence="5" type="ORF">ACFQSB_00640</name>
</gene>
<evidence type="ECO:0000313" key="6">
    <source>
        <dbReference type="Proteomes" id="UP001596496"/>
    </source>
</evidence>
<dbReference type="InterPro" id="IPR050204">
    <property type="entry name" value="AraC_XylS_family_regulators"/>
</dbReference>
<dbReference type="InterPro" id="IPR046532">
    <property type="entry name" value="DUF6597"/>
</dbReference>